<organism evidence="1 2">
    <name type="scientific">Sulfobacillus harzensis</name>
    <dbReference type="NCBI Taxonomy" id="2729629"/>
    <lineage>
        <taxon>Bacteria</taxon>
        <taxon>Bacillati</taxon>
        <taxon>Bacillota</taxon>
        <taxon>Clostridia</taxon>
        <taxon>Eubacteriales</taxon>
        <taxon>Clostridiales Family XVII. Incertae Sedis</taxon>
        <taxon>Sulfobacillus</taxon>
    </lineage>
</organism>
<accession>A0A7Y0L329</accession>
<name>A0A7Y0L329_9FIRM</name>
<sequence>MHSDSWREMVSKVSAICVTGQFKRLQRELEELYRRAGLPQPAVQAYQDALLSLLAEEDEPISIQLH</sequence>
<evidence type="ECO:0000313" key="2">
    <source>
        <dbReference type="Proteomes" id="UP000533476"/>
    </source>
</evidence>
<dbReference type="RefSeq" id="WP_169097602.1">
    <property type="nucleotide sequence ID" value="NZ_JABBVZ010000013.1"/>
</dbReference>
<reference evidence="1 2" key="1">
    <citation type="submission" date="2020-04" db="EMBL/GenBank/DDBJ databases">
        <authorList>
            <person name="Zhang R."/>
            <person name="Schippers A."/>
        </authorList>
    </citation>
    <scope>NUCLEOTIDE SEQUENCE [LARGE SCALE GENOMIC DNA]</scope>
    <source>
        <strain evidence="1 2">DSM 109850</strain>
    </source>
</reference>
<protein>
    <submittedName>
        <fullName evidence="1">Uncharacterized protein</fullName>
    </submittedName>
</protein>
<comment type="caution">
    <text evidence="1">The sequence shown here is derived from an EMBL/GenBank/DDBJ whole genome shotgun (WGS) entry which is preliminary data.</text>
</comment>
<dbReference type="Proteomes" id="UP000533476">
    <property type="component" value="Unassembled WGS sequence"/>
</dbReference>
<dbReference type="AlphaFoldDB" id="A0A7Y0L329"/>
<keyword evidence="2" id="KW-1185">Reference proteome</keyword>
<dbReference type="EMBL" id="JABBVZ010000013">
    <property type="protein sequence ID" value="NMP21836.1"/>
    <property type="molecule type" value="Genomic_DNA"/>
</dbReference>
<gene>
    <name evidence="1" type="ORF">HIJ39_05655</name>
</gene>
<proteinExistence type="predicted"/>
<evidence type="ECO:0000313" key="1">
    <source>
        <dbReference type="EMBL" id="NMP21836.1"/>
    </source>
</evidence>